<evidence type="ECO:0000313" key="3">
    <source>
        <dbReference type="Proteomes" id="UP000233526"/>
    </source>
</evidence>
<comment type="caution">
    <text evidence="2">The sequence shown here is derived from an EMBL/GenBank/DDBJ whole genome shotgun (WGS) entry which is preliminary data.</text>
</comment>
<dbReference type="AlphaFoldDB" id="A0A2N3IN57"/>
<evidence type="ECO:0000313" key="2">
    <source>
        <dbReference type="EMBL" id="PKQ72310.1"/>
    </source>
</evidence>
<proteinExistence type="predicted"/>
<keyword evidence="1" id="KW-0472">Membrane</keyword>
<dbReference type="Proteomes" id="UP000233526">
    <property type="component" value="Unassembled WGS sequence"/>
</dbReference>
<sequence>MMHIVVFIFTFLALLFLSILTITKPLFNLYAEHILDGHYVGETYAAYYFDFILYLVTPLCFIFSIFFVTYIYRRKKKQVDL</sequence>
<dbReference type="EMBL" id="LJZX01000075">
    <property type="protein sequence ID" value="PKQ72310.1"/>
    <property type="molecule type" value="Genomic_DNA"/>
</dbReference>
<name>A0A2N3IN57_AERSO</name>
<keyword evidence="1" id="KW-1133">Transmembrane helix</keyword>
<accession>A0A2N3IN57</accession>
<protein>
    <submittedName>
        <fullName evidence="2">Uncharacterized protein</fullName>
    </submittedName>
</protein>
<organism evidence="2 3">
    <name type="scientific">Aeromonas sobria</name>
    <dbReference type="NCBI Taxonomy" id="646"/>
    <lineage>
        <taxon>Bacteria</taxon>
        <taxon>Pseudomonadati</taxon>
        <taxon>Pseudomonadota</taxon>
        <taxon>Gammaproteobacteria</taxon>
        <taxon>Aeromonadales</taxon>
        <taxon>Aeromonadaceae</taxon>
        <taxon>Aeromonas</taxon>
    </lineage>
</organism>
<feature type="transmembrane region" description="Helical" evidence="1">
    <location>
        <begin position="45"/>
        <end position="72"/>
    </location>
</feature>
<keyword evidence="1" id="KW-0812">Transmembrane</keyword>
<evidence type="ECO:0000256" key="1">
    <source>
        <dbReference type="SAM" id="Phobius"/>
    </source>
</evidence>
<reference evidence="2 3" key="1">
    <citation type="journal article" date="2017" name="Front. Microbiol.">
        <title>Strong Genomic and Phenotypic Heterogeneity in the Aeromonas sobria Species Complex.</title>
        <authorList>
            <person name="Gauthier J."/>
            <person name="Vincent A.T."/>
            <person name="Charette S.J."/>
            <person name="Derome N."/>
        </authorList>
    </citation>
    <scope>NUCLEOTIDE SEQUENCE [LARGE SCALE GENOMIC DNA]</scope>
    <source>
        <strain evidence="2 3">JF2635</strain>
    </source>
</reference>
<gene>
    <name evidence="2" type="ORF">AOX56_22065</name>
</gene>